<keyword evidence="4" id="KW-0594">Phospholipid biosynthesis</keyword>
<gene>
    <name evidence="6" type="ORF">PEPNEM18_00461</name>
</gene>
<dbReference type="InterPro" id="IPR004552">
    <property type="entry name" value="AGP_acyltrans"/>
</dbReference>
<comment type="catalytic activity">
    <reaction evidence="4">
        <text>a 1-acyl-sn-glycero-3-phosphate + an acyl-CoA = a 1,2-diacyl-sn-glycero-3-phosphate + CoA</text>
        <dbReference type="Rhea" id="RHEA:19709"/>
        <dbReference type="ChEBI" id="CHEBI:57287"/>
        <dbReference type="ChEBI" id="CHEBI:57970"/>
        <dbReference type="ChEBI" id="CHEBI:58342"/>
        <dbReference type="ChEBI" id="CHEBI:58608"/>
        <dbReference type="EC" id="2.3.1.51"/>
    </reaction>
</comment>
<reference evidence="6 7" key="1">
    <citation type="submission" date="2020-06" db="EMBL/GenBank/DDBJ databases">
        <authorList>
            <person name="Criscuolo A."/>
        </authorList>
    </citation>
    <scope>NUCLEOTIDE SEQUENCE [LARGE SCALE GENOMIC DNA]</scope>
    <source>
        <strain evidence="6">1804121828</strain>
    </source>
</reference>
<dbReference type="CDD" id="cd07989">
    <property type="entry name" value="LPLAT_AGPAT-like"/>
    <property type="match status" value="1"/>
</dbReference>
<organism evidence="6 7">
    <name type="scientific">Aedoeadaptatus nemausensis</name>
    <dbReference type="NCBI Taxonomy" id="2582829"/>
    <lineage>
        <taxon>Bacteria</taxon>
        <taxon>Bacillati</taxon>
        <taxon>Bacillota</taxon>
        <taxon>Tissierellia</taxon>
        <taxon>Tissierellales</taxon>
        <taxon>Peptoniphilaceae</taxon>
        <taxon>Aedoeadaptatus</taxon>
    </lineage>
</organism>
<dbReference type="Pfam" id="PF01553">
    <property type="entry name" value="Acyltransferase"/>
    <property type="match status" value="1"/>
</dbReference>
<dbReference type="GO" id="GO:0016020">
    <property type="term" value="C:membrane"/>
    <property type="evidence" value="ECO:0007669"/>
    <property type="project" value="InterPro"/>
</dbReference>
<evidence type="ECO:0000259" key="5">
    <source>
        <dbReference type="SMART" id="SM00563"/>
    </source>
</evidence>
<dbReference type="InterPro" id="IPR002123">
    <property type="entry name" value="Plipid/glycerol_acylTrfase"/>
</dbReference>
<keyword evidence="7" id="KW-1185">Reference proteome</keyword>
<proteinExistence type="inferred from homology"/>
<protein>
    <recommendedName>
        <fullName evidence="4">1-acyl-sn-glycerol-3-phosphate acyltransferase</fullName>
        <ecNumber evidence="4">2.3.1.51</ecNumber>
    </recommendedName>
</protein>
<keyword evidence="4" id="KW-0444">Lipid biosynthesis</keyword>
<evidence type="ECO:0000256" key="1">
    <source>
        <dbReference type="ARBA" id="ARBA00008655"/>
    </source>
</evidence>
<dbReference type="SUPFAM" id="SSF69593">
    <property type="entry name" value="Glycerol-3-phosphate (1)-acyltransferase"/>
    <property type="match status" value="1"/>
</dbReference>
<evidence type="ECO:0000313" key="7">
    <source>
        <dbReference type="Proteomes" id="UP000586454"/>
    </source>
</evidence>
<evidence type="ECO:0000256" key="4">
    <source>
        <dbReference type="RuleBase" id="RU361267"/>
    </source>
</evidence>
<comment type="similarity">
    <text evidence="1 4">Belongs to the 1-acyl-sn-glycerol-3-phosphate acyltransferase family.</text>
</comment>
<evidence type="ECO:0000313" key="6">
    <source>
        <dbReference type="EMBL" id="CAC9925019.1"/>
    </source>
</evidence>
<dbReference type="EMBL" id="CAIJCS010000014">
    <property type="protein sequence ID" value="CAC9925019.1"/>
    <property type="molecule type" value="Genomic_DNA"/>
</dbReference>
<dbReference type="PANTHER" id="PTHR10434:SF11">
    <property type="entry name" value="1-ACYL-SN-GLYCEROL-3-PHOSPHATE ACYLTRANSFERASE"/>
    <property type="match status" value="1"/>
</dbReference>
<dbReference type="RefSeq" id="WP_180498826.1">
    <property type="nucleotide sequence ID" value="NZ_CAIJCS010000014.1"/>
</dbReference>
<dbReference type="PANTHER" id="PTHR10434">
    <property type="entry name" value="1-ACYL-SN-GLYCEROL-3-PHOSPHATE ACYLTRANSFERASE"/>
    <property type="match status" value="1"/>
</dbReference>
<sequence length="195" mass="22695">MLYNFLKYFIGFFMRIFYPYEVVNMPAIEDKAYILVANHKSNLDPLILSILFPRKIRWMAKKELFETPFIKHIMKGVDAISVDRDSGDAKSTLQAMRVIKGGEVLGIFPEGTRVKTVDYKAAKSGTVLLAARTGTDIIPVYIEGDYKLFRRRRYIFRETIPFAKQKLTEAEYDQKMEWIMETIYEGRQSIGDHSQ</sequence>
<accession>A0A6V6XZS1</accession>
<dbReference type="GO" id="GO:0006654">
    <property type="term" value="P:phosphatidic acid biosynthetic process"/>
    <property type="evidence" value="ECO:0007669"/>
    <property type="project" value="TreeGrafter"/>
</dbReference>
<comment type="domain">
    <text evidence="4">The HXXXXD motif is essential for acyltransferase activity and may constitute the binding site for the phosphate moiety of the glycerol-3-phosphate.</text>
</comment>
<keyword evidence="4" id="KW-1208">Phospholipid metabolism</keyword>
<feature type="domain" description="Phospholipid/glycerol acyltransferase" evidence="5">
    <location>
        <begin position="33"/>
        <end position="145"/>
    </location>
</feature>
<name>A0A6V6XZS1_9FIRM</name>
<keyword evidence="3 4" id="KW-0012">Acyltransferase</keyword>
<dbReference type="AlphaFoldDB" id="A0A6V6XZS1"/>
<dbReference type="EC" id="2.3.1.51" evidence="4"/>
<dbReference type="GO" id="GO:0003841">
    <property type="term" value="F:1-acylglycerol-3-phosphate O-acyltransferase activity"/>
    <property type="evidence" value="ECO:0007669"/>
    <property type="project" value="UniProtKB-UniRule"/>
</dbReference>
<keyword evidence="2 4" id="KW-0808">Transferase</keyword>
<keyword evidence="4" id="KW-0443">Lipid metabolism</keyword>
<dbReference type="Proteomes" id="UP000586454">
    <property type="component" value="Unassembled WGS sequence"/>
</dbReference>
<dbReference type="NCBIfam" id="TIGR00530">
    <property type="entry name" value="AGP_acyltrn"/>
    <property type="match status" value="1"/>
</dbReference>
<dbReference type="SMART" id="SM00563">
    <property type="entry name" value="PlsC"/>
    <property type="match status" value="1"/>
</dbReference>
<evidence type="ECO:0000256" key="3">
    <source>
        <dbReference type="ARBA" id="ARBA00023315"/>
    </source>
</evidence>
<comment type="caution">
    <text evidence="6">The sequence shown here is derived from an EMBL/GenBank/DDBJ whole genome shotgun (WGS) entry which is preliminary data.</text>
</comment>
<evidence type="ECO:0000256" key="2">
    <source>
        <dbReference type="ARBA" id="ARBA00022679"/>
    </source>
</evidence>